<dbReference type="SMART" id="SM00184">
    <property type="entry name" value="RING"/>
    <property type="match status" value="1"/>
</dbReference>
<dbReference type="EMBL" id="KV784388">
    <property type="protein sequence ID" value="OEU07182.1"/>
    <property type="molecule type" value="Genomic_DNA"/>
</dbReference>
<dbReference type="Pfam" id="PF00179">
    <property type="entry name" value="UQ_con"/>
    <property type="match status" value="1"/>
</dbReference>
<evidence type="ECO:0000313" key="7">
    <source>
        <dbReference type="EMBL" id="OEU07182.1"/>
    </source>
</evidence>
<dbReference type="OrthoDB" id="265776at2759"/>
<evidence type="ECO:0000256" key="1">
    <source>
        <dbReference type="ARBA" id="ARBA00022723"/>
    </source>
</evidence>
<reference evidence="7 8" key="1">
    <citation type="submission" date="2016-09" db="EMBL/GenBank/DDBJ databases">
        <title>Extensive genetic diversity and differential bi-allelic expression allows diatom success in the polar Southern Ocean.</title>
        <authorList>
            <consortium name="DOE Joint Genome Institute"/>
            <person name="Mock T."/>
            <person name="Otillar R.P."/>
            <person name="Strauss J."/>
            <person name="Dupont C."/>
            <person name="Frickenhaus S."/>
            <person name="Maumus F."/>
            <person name="Mcmullan M."/>
            <person name="Sanges R."/>
            <person name="Schmutz J."/>
            <person name="Toseland A."/>
            <person name="Valas R."/>
            <person name="Veluchamy A."/>
            <person name="Ward B.J."/>
            <person name="Allen A."/>
            <person name="Barry K."/>
            <person name="Falciatore A."/>
            <person name="Ferrante M."/>
            <person name="Fortunato A.E."/>
            <person name="Gloeckner G."/>
            <person name="Gruber A."/>
            <person name="Hipkin R."/>
            <person name="Janech M."/>
            <person name="Kroth P."/>
            <person name="Leese F."/>
            <person name="Lindquist E."/>
            <person name="Lyon B.R."/>
            <person name="Martin J."/>
            <person name="Mayer C."/>
            <person name="Parker M."/>
            <person name="Quesneville H."/>
            <person name="Raymond J."/>
            <person name="Uhlig C."/>
            <person name="Valentin K.U."/>
            <person name="Worden A.Z."/>
            <person name="Armbrust E.V."/>
            <person name="Bowler C."/>
            <person name="Green B."/>
            <person name="Moulton V."/>
            <person name="Van Oosterhout C."/>
            <person name="Grigoriev I."/>
        </authorList>
    </citation>
    <scope>NUCLEOTIDE SEQUENCE [LARGE SCALE GENOMIC DNA]</scope>
    <source>
        <strain evidence="7 8">CCMP1102</strain>
    </source>
</reference>
<dbReference type="PANTHER" id="PTHR10131:SF94">
    <property type="entry name" value="TNF RECEPTOR-ASSOCIATED FACTOR 4"/>
    <property type="match status" value="1"/>
</dbReference>
<accession>A0A1E7EMK7</accession>
<dbReference type="PROSITE" id="PS00518">
    <property type="entry name" value="ZF_RING_1"/>
    <property type="match status" value="1"/>
</dbReference>
<name>A0A1E7EMK7_9STRA</name>
<keyword evidence="8" id="KW-1185">Reference proteome</keyword>
<dbReference type="InterPro" id="IPR000608">
    <property type="entry name" value="UBC"/>
</dbReference>
<dbReference type="Gene3D" id="3.10.110.10">
    <property type="entry name" value="Ubiquitin Conjugating Enzyme"/>
    <property type="match status" value="1"/>
</dbReference>
<dbReference type="Pfam" id="PF00097">
    <property type="entry name" value="zf-C3HC4"/>
    <property type="match status" value="1"/>
</dbReference>
<dbReference type="InterPro" id="IPR017907">
    <property type="entry name" value="Znf_RING_CS"/>
</dbReference>
<evidence type="ECO:0000313" key="8">
    <source>
        <dbReference type="Proteomes" id="UP000095751"/>
    </source>
</evidence>
<evidence type="ECO:0008006" key="9">
    <source>
        <dbReference type="Google" id="ProtNLM"/>
    </source>
</evidence>
<dbReference type="InterPro" id="IPR018957">
    <property type="entry name" value="Znf_C3HC4_RING-type"/>
</dbReference>
<feature type="domain" description="UBC core" evidence="6">
    <location>
        <begin position="249"/>
        <end position="353"/>
    </location>
</feature>
<gene>
    <name evidence="7" type="ORF">FRACYDRAFT_251482</name>
</gene>
<evidence type="ECO:0000259" key="5">
    <source>
        <dbReference type="PROSITE" id="PS50089"/>
    </source>
</evidence>
<evidence type="ECO:0000259" key="6">
    <source>
        <dbReference type="PROSITE" id="PS50127"/>
    </source>
</evidence>
<protein>
    <recommendedName>
        <fullName evidence="9">RING-type domain-containing protein</fullName>
    </recommendedName>
</protein>
<dbReference type="SUPFAM" id="SSF54495">
    <property type="entry name" value="UBC-like"/>
    <property type="match status" value="1"/>
</dbReference>
<dbReference type="PROSITE" id="PS50089">
    <property type="entry name" value="ZF_RING_2"/>
    <property type="match status" value="1"/>
</dbReference>
<dbReference type="GO" id="GO:0008270">
    <property type="term" value="F:zinc ion binding"/>
    <property type="evidence" value="ECO:0007669"/>
    <property type="project" value="UniProtKB-KW"/>
</dbReference>
<evidence type="ECO:0000256" key="4">
    <source>
        <dbReference type="PROSITE-ProRule" id="PRU00175"/>
    </source>
</evidence>
<dbReference type="InterPro" id="IPR013083">
    <property type="entry name" value="Znf_RING/FYVE/PHD"/>
</dbReference>
<dbReference type="KEGG" id="fcy:FRACYDRAFT_251482"/>
<proteinExistence type="predicted"/>
<evidence type="ECO:0000256" key="2">
    <source>
        <dbReference type="ARBA" id="ARBA00022771"/>
    </source>
</evidence>
<dbReference type="AlphaFoldDB" id="A0A1E7EMK7"/>
<dbReference type="InterPro" id="IPR016135">
    <property type="entry name" value="UBQ-conjugating_enzyme/RWD"/>
</dbReference>
<keyword evidence="2 4" id="KW-0863">Zinc-finger</keyword>
<dbReference type="InParanoid" id="A0A1E7EMK7"/>
<dbReference type="SUPFAM" id="SSF57850">
    <property type="entry name" value="RING/U-box"/>
    <property type="match status" value="1"/>
</dbReference>
<sequence length="353" mass="40027">MGYDPEYFIIGTTTSTNTNSNNNGIIDESLICVICHTVYHTPMILDPCGHSFCKDCVTELLDSGHENCPVCRTQMLKDEGSGGVSGRFGGGIPPNRALTSFINNMTIRCMNNDISIIKHQQSSDNNNNNSDNATTCCSWTGKLSNFIDHVEKGNCPLQILQCSIVGCTWEGYRHEHTLHNNDNVEYHTTVIMETKLQEMVQTQLQIQLEQKDHEIDTLKARLLDNLENNVSDKLDTWLSNFFRDWIIEKQPYGRYKYFEDFVVYRPMKYLTGTPNTNNIYHLIVGIPGPSGSDWYGGLYPLLITFSNNDRKKVPPTCQFPTTFFHPNVDEDGCVHVNTLLAEHNEFGFRSEGS</sequence>
<dbReference type="Gene3D" id="3.30.40.10">
    <property type="entry name" value="Zinc/RING finger domain, C3HC4 (zinc finger)"/>
    <property type="match status" value="1"/>
</dbReference>
<dbReference type="Proteomes" id="UP000095751">
    <property type="component" value="Unassembled WGS sequence"/>
</dbReference>
<dbReference type="InterPro" id="IPR001841">
    <property type="entry name" value="Znf_RING"/>
</dbReference>
<organism evidence="7 8">
    <name type="scientific">Fragilariopsis cylindrus CCMP1102</name>
    <dbReference type="NCBI Taxonomy" id="635003"/>
    <lineage>
        <taxon>Eukaryota</taxon>
        <taxon>Sar</taxon>
        <taxon>Stramenopiles</taxon>
        <taxon>Ochrophyta</taxon>
        <taxon>Bacillariophyta</taxon>
        <taxon>Bacillariophyceae</taxon>
        <taxon>Bacillariophycidae</taxon>
        <taxon>Bacillariales</taxon>
        <taxon>Bacillariaceae</taxon>
        <taxon>Fragilariopsis</taxon>
    </lineage>
</organism>
<evidence type="ECO:0000256" key="3">
    <source>
        <dbReference type="ARBA" id="ARBA00022833"/>
    </source>
</evidence>
<keyword evidence="3" id="KW-0862">Zinc</keyword>
<dbReference type="PROSITE" id="PS50127">
    <property type="entry name" value="UBC_2"/>
    <property type="match status" value="1"/>
</dbReference>
<keyword evidence="1" id="KW-0479">Metal-binding</keyword>
<feature type="domain" description="RING-type" evidence="5">
    <location>
        <begin position="32"/>
        <end position="72"/>
    </location>
</feature>
<dbReference type="PANTHER" id="PTHR10131">
    <property type="entry name" value="TNF RECEPTOR ASSOCIATED FACTOR"/>
    <property type="match status" value="1"/>
</dbReference>